<dbReference type="PANTHER" id="PTHR38791">
    <property type="entry name" value="ZN(II)2CYS6 TRANSCRIPTION FACTOR (EUROFUNG)-RELATED-RELATED"/>
    <property type="match status" value="1"/>
</dbReference>
<evidence type="ECO:0000259" key="3">
    <source>
        <dbReference type="PROSITE" id="PS50048"/>
    </source>
</evidence>
<feature type="region of interest" description="Disordered" evidence="2">
    <location>
        <begin position="62"/>
        <end position="111"/>
    </location>
</feature>
<dbReference type="EMBL" id="MU853818">
    <property type="protein sequence ID" value="KAK3939016.1"/>
    <property type="molecule type" value="Genomic_DNA"/>
</dbReference>
<feature type="compositionally biased region" description="Low complexity" evidence="2">
    <location>
        <begin position="62"/>
        <end position="74"/>
    </location>
</feature>
<sequence>MPRVSHGCLRCRQRRVKCDEGRPSCMRCITRDELCIGYRDEFDLVFRHETGRSGVSSFVTNAKAGTGTTKSTSGDSEHTASDSENATRIRTRARSRSVDSSPAVSTPRLQTVRNPPVNVTSAIPWLKTSTTTTSSRWSPLEETAVSNFFAKYVMYPCTTSSSPGFLEHLPCLFNEVNVDSRYALRWAVQAAAFADIARDQPSDSVLGQQVLECYGRALSALSQSLSEKGKVPDDCDLMTVVVLDIFETLFMGGAHRGAHAQGMAHILRLRGHEQFNSPRGWSLFRLAHHRLQKEQLTFQLSPMPEADALLDQLDDNFSYMRLEKDALQISRLCQRARNLTQRLSTDGDGMAVQEVFDIIREMHMLDKAAASWRTGPQWSFRTIKRSELMGNDGLIATFAETIQLHPDVWNAYEWNYHRTARILMHEQLLSCLHRAAASADLHDTGDAALLSPLEVESMTIIRSLADKILATVPQSLGDVDSEGRVLVSNDGVSGPPRSRAIGAYLLLWPIKITKSPQSSVSDEQRALAAQVFERIREYTGMKAHLGRLSEI</sequence>
<feature type="compositionally biased region" description="Basic and acidic residues" evidence="2">
    <location>
        <begin position="75"/>
        <end position="87"/>
    </location>
</feature>
<dbReference type="InterPro" id="IPR053175">
    <property type="entry name" value="DHMBA_Reg_Transcription_Factor"/>
</dbReference>
<dbReference type="InterPro" id="IPR036864">
    <property type="entry name" value="Zn2-C6_fun-type_DNA-bd_sf"/>
</dbReference>
<feature type="compositionally biased region" description="Polar residues" evidence="2">
    <location>
        <begin position="98"/>
        <end position="111"/>
    </location>
</feature>
<dbReference type="Pfam" id="PF00172">
    <property type="entry name" value="Zn_clus"/>
    <property type="match status" value="1"/>
</dbReference>
<feature type="domain" description="Zn(2)-C6 fungal-type" evidence="3">
    <location>
        <begin position="7"/>
        <end position="35"/>
    </location>
</feature>
<reference evidence="5" key="1">
    <citation type="journal article" date="2023" name="Mol. Phylogenet. Evol.">
        <title>Genome-scale phylogeny and comparative genomics of the fungal order Sordariales.</title>
        <authorList>
            <person name="Hensen N."/>
            <person name="Bonometti L."/>
            <person name="Westerberg I."/>
            <person name="Brannstrom I.O."/>
            <person name="Guillou S."/>
            <person name="Cros-Aarteil S."/>
            <person name="Calhoun S."/>
            <person name="Haridas S."/>
            <person name="Kuo A."/>
            <person name="Mondo S."/>
            <person name="Pangilinan J."/>
            <person name="Riley R."/>
            <person name="LaButti K."/>
            <person name="Andreopoulos B."/>
            <person name="Lipzen A."/>
            <person name="Chen C."/>
            <person name="Yan M."/>
            <person name="Daum C."/>
            <person name="Ng V."/>
            <person name="Clum A."/>
            <person name="Steindorff A."/>
            <person name="Ohm R.A."/>
            <person name="Martin F."/>
            <person name="Silar P."/>
            <person name="Natvig D.O."/>
            <person name="Lalanne C."/>
            <person name="Gautier V."/>
            <person name="Ament-Velasquez S.L."/>
            <person name="Kruys A."/>
            <person name="Hutchinson M.I."/>
            <person name="Powell A.J."/>
            <person name="Barry K."/>
            <person name="Miller A.N."/>
            <person name="Grigoriev I.V."/>
            <person name="Debuchy R."/>
            <person name="Gladieux P."/>
            <person name="Hiltunen Thoren M."/>
            <person name="Johannesson H."/>
        </authorList>
    </citation>
    <scope>NUCLEOTIDE SEQUENCE [LARGE SCALE GENOMIC DNA]</scope>
    <source>
        <strain evidence="5">CBS 340.73</strain>
    </source>
</reference>
<comment type="caution">
    <text evidence="4">The sequence shown here is derived from an EMBL/GenBank/DDBJ whole genome shotgun (WGS) entry which is preliminary data.</text>
</comment>
<protein>
    <recommendedName>
        <fullName evidence="3">Zn(2)-C6 fungal-type domain-containing protein</fullName>
    </recommendedName>
</protein>
<dbReference type="SMART" id="SM00066">
    <property type="entry name" value="GAL4"/>
    <property type="match status" value="1"/>
</dbReference>
<accession>A0AAN6N4H4</accession>
<evidence type="ECO:0000256" key="1">
    <source>
        <dbReference type="ARBA" id="ARBA00023242"/>
    </source>
</evidence>
<dbReference type="PROSITE" id="PS00463">
    <property type="entry name" value="ZN2_CY6_FUNGAL_1"/>
    <property type="match status" value="1"/>
</dbReference>
<keyword evidence="5" id="KW-1185">Reference proteome</keyword>
<dbReference type="Gene3D" id="4.10.240.10">
    <property type="entry name" value="Zn(2)-C6 fungal-type DNA-binding domain"/>
    <property type="match status" value="1"/>
</dbReference>
<dbReference type="PROSITE" id="PS50048">
    <property type="entry name" value="ZN2_CY6_FUNGAL_2"/>
    <property type="match status" value="1"/>
</dbReference>
<keyword evidence="1" id="KW-0539">Nucleus</keyword>
<dbReference type="CDD" id="cd00067">
    <property type="entry name" value="GAL4"/>
    <property type="match status" value="1"/>
</dbReference>
<dbReference type="SUPFAM" id="SSF57701">
    <property type="entry name" value="Zn2/Cys6 DNA-binding domain"/>
    <property type="match status" value="1"/>
</dbReference>
<evidence type="ECO:0000256" key="2">
    <source>
        <dbReference type="SAM" id="MobiDB-lite"/>
    </source>
</evidence>
<dbReference type="Proteomes" id="UP001303473">
    <property type="component" value="Unassembled WGS sequence"/>
</dbReference>
<evidence type="ECO:0000313" key="4">
    <source>
        <dbReference type="EMBL" id="KAK3939016.1"/>
    </source>
</evidence>
<dbReference type="AlphaFoldDB" id="A0AAN6N4H4"/>
<gene>
    <name evidence="4" type="ORF">QBC46DRAFT_264118</name>
</gene>
<dbReference type="GO" id="GO:0008270">
    <property type="term" value="F:zinc ion binding"/>
    <property type="evidence" value="ECO:0007669"/>
    <property type="project" value="InterPro"/>
</dbReference>
<dbReference type="GO" id="GO:0000981">
    <property type="term" value="F:DNA-binding transcription factor activity, RNA polymerase II-specific"/>
    <property type="evidence" value="ECO:0007669"/>
    <property type="project" value="InterPro"/>
</dbReference>
<organism evidence="4 5">
    <name type="scientific">Diplogelasinospora grovesii</name>
    <dbReference type="NCBI Taxonomy" id="303347"/>
    <lineage>
        <taxon>Eukaryota</taxon>
        <taxon>Fungi</taxon>
        <taxon>Dikarya</taxon>
        <taxon>Ascomycota</taxon>
        <taxon>Pezizomycotina</taxon>
        <taxon>Sordariomycetes</taxon>
        <taxon>Sordariomycetidae</taxon>
        <taxon>Sordariales</taxon>
        <taxon>Diplogelasinosporaceae</taxon>
        <taxon>Diplogelasinospora</taxon>
    </lineage>
</organism>
<name>A0AAN6N4H4_9PEZI</name>
<dbReference type="InterPro" id="IPR001138">
    <property type="entry name" value="Zn2Cys6_DnaBD"/>
</dbReference>
<evidence type="ECO:0000313" key="5">
    <source>
        <dbReference type="Proteomes" id="UP001303473"/>
    </source>
</evidence>
<proteinExistence type="predicted"/>